<dbReference type="Pfam" id="PF06985">
    <property type="entry name" value="HET"/>
    <property type="match status" value="1"/>
</dbReference>
<evidence type="ECO:0000259" key="1">
    <source>
        <dbReference type="Pfam" id="PF06985"/>
    </source>
</evidence>
<dbReference type="AlphaFoldDB" id="A0A8K0RAC5"/>
<evidence type="ECO:0000313" key="2">
    <source>
        <dbReference type="EMBL" id="KAH7089611.1"/>
    </source>
</evidence>
<keyword evidence="3" id="KW-1185">Reference proteome</keyword>
<organism evidence="2 3">
    <name type="scientific">Paraphoma chrysanthemicola</name>
    <dbReference type="NCBI Taxonomy" id="798071"/>
    <lineage>
        <taxon>Eukaryota</taxon>
        <taxon>Fungi</taxon>
        <taxon>Dikarya</taxon>
        <taxon>Ascomycota</taxon>
        <taxon>Pezizomycotina</taxon>
        <taxon>Dothideomycetes</taxon>
        <taxon>Pleosporomycetidae</taxon>
        <taxon>Pleosporales</taxon>
        <taxon>Pleosporineae</taxon>
        <taxon>Phaeosphaeriaceae</taxon>
        <taxon>Paraphoma</taxon>
    </lineage>
</organism>
<dbReference type="Proteomes" id="UP000813461">
    <property type="component" value="Unassembled WGS sequence"/>
</dbReference>
<proteinExistence type="predicted"/>
<reference evidence="2" key="1">
    <citation type="journal article" date="2021" name="Nat. Commun.">
        <title>Genetic determinants of endophytism in the Arabidopsis root mycobiome.</title>
        <authorList>
            <person name="Mesny F."/>
            <person name="Miyauchi S."/>
            <person name="Thiergart T."/>
            <person name="Pickel B."/>
            <person name="Atanasova L."/>
            <person name="Karlsson M."/>
            <person name="Huettel B."/>
            <person name="Barry K.W."/>
            <person name="Haridas S."/>
            <person name="Chen C."/>
            <person name="Bauer D."/>
            <person name="Andreopoulos W."/>
            <person name="Pangilinan J."/>
            <person name="LaButti K."/>
            <person name="Riley R."/>
            <person name="Lipzen A."/>
            <person name="Clum A."/>
            <person name="Drula E."/>
            <person name="Henrissat B."/>
            <person name="Kohler A."/>
            <person name="Grigoriev I.V."/>
            <person name="Martin F.M."/>
            <person name="Hacquard S."/>
        </authorList>
    </citation>
    <scope>NUCLEOTIDE SEQUENCE</scope>
    <source>
        <strain evidence="2">MPI-SDFR-AT-0120</strain>
    </source>
</reference>
<gene>
    <name evidence="2" type="ORF">FB567DRAFT_521127</name>
</gene>
<feature type="domain" description="Heterokaryon incompatibility" evidence="1">
    <location>
        <begin position="211"/>
        <end position="356"/>
    </location>
</feature>
<protein>
    <submittedName>
        <fullName evidence="2">Heterokaryon incompatibility protein-domain-containing protein</fullName>
    </submittedName>
</protein>
<dbReference type="InterPro" id="IPR010730">
    <property type="entry name" value="HET"/>
</dbReference>
<evidence type="ECO:0000313" key="3">
    <source>
        <dbReference type="Proteomes" id="UP000813461"/>
    </source>
</evidence>
<dbReference type="OrthoDB" id="5362512at2759"/>
<dbReference type="PANTHER" id="PTHR33112">
    <property type="entry name" value="DOMAIN PROTEIN, PUTATIVE-RELATED"/>
    <property type="match status" value="1"/>
</dbReference>
<accession>A0A8K0RAC5</accession>
<comment type="caution">
    <text evidence="2">The sequence shown here is derived from an EMBL/GenBank/DDBJ whole genome shotgun (WGS) entry which is preliminary data.</text>
</comment>
<name>A0A8K0RAC5_9PLEO</name>
<dbReference type="EMBL" id="JAGMVJ010000006">
    <property type="protein sequence ID" value="KAH7089611.1"/>
    <property type="molecule type" value="Genomic_DNA"/>
</dbReference>
<dbReference type="PANTHER" id="PTHR33112:SF9">
    <property type="entry name" value="HETEROKARYON INCOMPATIBILITY DOMAIN-CONTAINING PROTEIN"/>
    <property type="match status" value="1"/>
</dbReference>
<sequence length="693" mass="78945">MDEDYVRRMRYRMTGASPSICKSFDEYLRMKEEKSDDLWLRKASFGGSLECGCEYCVLICNIMVKKGELGTNRDRNRDAVVRNSGLSYWHKHEMASKTESEEVNEEINMDIRTSGFRFKNDSSAIELFVVDRADDPILPVAGAISGYTGSEQAVRTAWSWFENCVKTHNILCPQLVPHEGFPRLPLRVIEVGTIDSKDVRLIETKDQVGCWACLSHCWGGQQPLVTKRDTLRQRKNLIPWEDLPKTFQDAIYFTRKFQIPYLWIDSLCIVQDDKKDWEEQSAQMANIYHKSILTLAASVASGPQRGMFRHADTGHLDRAVSDLVGDTKFGKIRYRRILEHNEASLPLLQRGWVHQERLLSPRILHFGQEEMIWECMQHRTCECSGSDSGSRSRLTWLSSKDRFHRHSLSLVDWKQGIGPSAWQAVISDYSRMALTNPNDIFPAISGLAKSVISATGWEYIAGLWKENILVDLVWYTAEPLLALRCTPWRAPSFTWASIMSMLGCTGGPWIKYDLMDSLSQGLQGRVTVANRQETLFYATLVESSCVLEGEDPTGQLRSGYIILKGMLIRARLCRSEISNGFDVVAHGRRPRSPARFRMDYDLSADSSDRMAEGDEVFSLKLIGTKKRIAHEDEEFLVCLILREIMSKTEEPVPGSPARCFQRIGVSVDWSDEDHLEIQSQPDAISRDVLVKIV</sequence>